<accession>A0AAV2E4Y6</accession>
<dbReference type="Proteomes" id="UP001497516">
    <property type="component" value="Chromosome 4"/>
</dbReference>
<keyword evidence="2" id="KW-1185">Reference proteome</keyword>
<protein>
    <recommendedName>
        <fullName evidence="3">Transposase</fullName>
    </recommendedName>
</protein>
<gene>
    <name evidence="1" type="ORF">LTRI10_LOCUS22295</name>
</gene>
<evidence type="ECO:0000313" key="2">
    <source>
        <dbReference type="Proteomes" id="UP001497516"/>
    </source>
</evidence>
<dbReference type="EMBL" id="OZ034817">
    <property type="protein sequence ID" value="CAL1380879.1"/>
    <property type="molecule type" value="Genomic_DNA"/>
</dbReference>
<reference evidence="1 2" key="1">
    <citation type="submission" date="2024-04" db="EMBL/GenBank/DDBJ databases">
        <authorList>
            <person name="Fracassetti M."/>
        </authorList>
    </citation>
    <scope>NUCLEOTIDE SEQUENCE [LARGE SCALE GENOMIC DNA]</scope>
</reference>
<name>A0AAV2E4Y6_9ROSI</name>
<dbReference type="AlphaFoldDB" id="A0AAV2E4Y6"/>
<evidence type="ECO:0000313" key="1">
    <source>
        <dbReference type="EMBL" id="CAL1380879.1"/>
    </source>
</evidence>
<organism evidence="1 2">
    <name type="scientific">Linum trigynum</name>
    <dbReference type="NCBI Taxonomy" id="586398"/>
    <lineage>
        <taxon>Eukaryota</taxon>
        <taxon>Viridiplantae</taxon>
        <taxon>Streptophyta</taxon>
        <taxon>Embryophyta</taxon>
        <taxon>Tracheophyta</taxon>
        <taxon>Spermatophyta</taxon>
        <taxon>Magnoliopsida</taxon>
        <taxon>eudicotyledons</taxon>
        <taxon>Gunneridae</taxon>
        <taxon>Pentapetalae</taxon>
        <taxon>rosids</taxon>
        <taxon>fabids</taxon>
        <taxon>Malpighiales</taxon>
        <taxon>Linaceae</taxon>
        <taxon>Linum</taxon>
    </lineage>
</organism>
<sequence>MRFAETAQQIWFDLKKRFGMGSLARLFSIVDPHLFINKRKRVYLPSTQNFAASGMGFKQSLQHPSAPAVSTLVESRNGGVY</sequence>
<proteinExistence type="predicted"/>
<evidence type="ECO:0008006" key="3">
    <source>
        <dbReference type="Google" id="ProtNLM"/>
    </source>
</evidence>